<evidence type="ECO:0000259" key="3">
    <source>
        <dbReference type="Pfam" id="PF03413"/>
    </source>
</evidence>
<evidence type="ECO:0000313" key="4">
    <source>
        <dbReference type="EMBL" id="WNE98933.1"/>
    </source>
</evidence>
<organism evidence="4 5">
    <name type="scientific">Streptomyces luomodiensis</name>
    <dbReference type="NCBI Taxonomy" id="3026192"/>
    <lineage>
        <taxon>Bacteria</taxon>
        <taxon>Bacillati</taxon>
        <taxon>Actinomycetota</taxon>
        <taxon>Actinomycetes</taxon>
        <taxon>Kitasatosporales</taxon>
        <taxon>Streptomycetaceae</taxon>
        <taxon>Streptomyces</taxon>
    </lineage>
</organism>
<feature type="compositionally biased region" description="Acidic residues" evidence="1">
    <location>
        <begin position="199"/>
        <end position="212"/>
    </location>
</feature>
<feature type="signal peptide" evidence="2">
    <location>
        <begin position="1"/>
        <end position="23"/>
    </location>
</feature>
<sequence>MKRNIVIASVAAAALLTGGTAFAVAGGGADRAPSSSAAAADAWAGGQSGDRADGASTTTRASFSDAAEAALKAVPGTLASLDLDHGQWEADVLGKDGAWHEVTLDASDAKVVDQRVDRDDNDAEDAAEDAAEAAALKKAAVSATEAARKAASHGTVTSVEFDGDRTAVWEVEVVKNHKEHDLTVGLQSGKVTQAPADDDHGDNDSDDHGDDD</sequence>
<name>A0ABY9V2F7_9ACTN</name>
<dbReference type="Pfam" id="PF03413">
    <property type="entry name" value="PepSY"/>
    <property type="match status" value="1"/>
</dbReference>
<evidence type="ECO:0000313" key="5">
    <source>
        <dbReference type="Proteomes" id="UP001305606"/>
    </source>
</evidence>
<accession>A0ABY9V2F7</accession>
<evidence type="ECO:0000256" key="1">
    <source>
        <dbReference type="SAM" id="MobiDB-lite"/>
    </source>
</evidence>
<keyword evidence="5" id="KW-1185">Reference proteome</keyword>
<feature type="region of interest" description="Disordered" evidence="1">
    <location>
        <begin position="176"/>
        <end position="212"/>
    </location>
</feature>
<dbReference type="EMBL" id="CP117522">
    <property type="protein sequence ID" value="WNE98933.1"/>
    <property type="molecule type" value="Genomic_DNA"/>
</dbReference>
<feature type="chain" id="PRO_5046094986" evidence="2">
    <location>
        <begin position="24"/>
        <end position="212"/>
    </location>
</feature>
<protein>
    <submittedName>
        <fullName evidence="4">Peptidase M4</fullName>
    </submittedName>
</protein>
<dbReference type="RefSeq" id="WP_311037582.1">
    <property type="nucleotide sequence ID" value="NZ_CP117522.1"/>
</dbReference>
<gene>
    <name evidence="4" type="ORF">PS467_28200</name>
</gene>
<proteinExistence type="predicted"/>
<keyword evidence="2" id="KW-0732">Signal</keyword>
<feature type="compositionally biased region" description="Low complexity" evidence="1">
    <location>
        <begin position="27"/>
        <end position="45"/>
    </location>
</feature>
<feature type="domain" description="PepSY" evidence="3">
    <location>
        <begin position="62"/>
        <end position="114"/>
    </location>
</feature>
<reference evidence="4 5" key="1">
    <citation type="submission" date="2023-02" db="EMBL/GenBank/DDBJ databases">
        <title>Streptomyces sp. SCA4-21 with antifungal activity against Fusarium oxysporum f. sp. cubense, Streptomyces sp. SCA2-17 with antifungal activity against Fusarium oxysporum f. sp. cubense.</title>
        <authorList>
            <person name="Qi D."/>
        </authorList>
    </citation>
    <scope>NUCLEOTIDE SEQUENCE [LARGE SCALE GENOMIC DNA]</scope>
    <source>
        <strain evidence="4 5">SCA4-21</strain>
    </source>
</reference>
<feature type="region of interest" description="Disordered" evidence="1">
    <location>
        <begin position="27"/>
        <end position="58"/>
    </location>
</feature>
<dbReference type="Proteomes" id="UP001305606">
    <property type="component" value="Chromosome"/>
</dbReference>
<evidence type="ECO:0000256" key="2">
    <source>
        <dbReference type="SAM" id="SignalP"/>
    </source>
</evidence>
<dbReference type="InterPro" id="IPR025711">
    <property type="entry name" value="PepSY"/>
</dbReference>
<dbReference type="Gene3D" id="3.10.450.40">
    <property type="match status" value="2"/>
</dbReference>